<accession>A0ABP8QBH3</accession>
<dbReference type="InterPro" id="IPR000515">
    <property type="entry name" value="MetI-like"/>
</dbReference>
<dbReference type="InterPro" id="IPR050366">
    <property type="entry name" value="BP-dependent_transpt_permease"/>
</dbReference>
<evidence type="ECO:0000256" key="7">
    <source>
        <dbReference type="RuleBase" id="RU363032"/>
    </source>
</evidence>
<comment type="caution">
    <text evidence="9">The sequence shown here is derived from an EMBL/GenBank/DDBJ whole genome shotgun (WGS) entry which is preliminary data.</text>
</comment>
<proteinExistence type="inferred from homology"/>
<evidence type="ECO:0000256" key="2">
    <source>
        <dbReference type="ARBA" id="ARBA00022448"/>
    </source>
</evidence>
<evidence type="ECO:0000259" key="8">
    <source>
        <dbReference type="PROSITE" id="PS50928"/>
    </source>
</evidence>
<keyword evidence="6 7" id="KW-0472">Membrane</keyword>
<comment type="subcellular location">
    <subcellularLocation>
        <location evidence="1 7">Cell membrane</location>
        <topology evidence="1 7">Multi-pass membrane protein</topology>
    </subcellularLocation>
</comment>
<evidence type="ECO:0000313" key="10">
    <source>
        <dbReference type="Proteomes" id="UP001501243"/>
    </source>
</evidence>
<feature type="transmembrane region" description="Helical" evidence="7">
    <location>
        <begin position="114"/>
        <end position="130"/>
    </location>
</feature>
<reference evidence="10" key="1">
    <citation type="journal article" date="2019" name="Int. J. Syst. Evol. Microbiol.">
        <title>The Global Catalogue of Microorganisms (GCM) 10K type strain sequencing project: providing services to taxonomists for standard genome sequencing and annotation.</title>
        <authorList>
            <consortium name="The Broad Institute Genomics Platform"/>
            <consortium name="The Broad Institute Genome Sequencing Center for Infectious Disease"/>
            <person name="Wu L."/>
            <person name="Ma J."/>
        </authorList>
    </citation>
    <scope>NUCLEOTIDE SEQUENCE [LARGE SCALE GENOMIC DNA]</scope>
    <source>
        <strain evidence="10">JCM 17841</strain>
    </source>
</reference>
<dbReference type="PANTHER" id="PTHR43386">
    <property type="entry name" value="OLIGOPEPTIDE TRANSPORT SYSTEM PERMEASE PROTEIN APPC"/>
    <property type="match status" value="1"/>
</dbReference>
<evidence type="ECO:0000313" key="9">
    <source>
        <dbReference type="EMBL" id="GAA4499838.1"/>
    </source>
</evidence>
<keyword evidence="4 7" id="KW-0812">Transmembrane</keyword>
<comment type="similarity">
    <text evidence="7">Belongs to the binding-protein-dependent transport system permease family.</text>
</comment>
<dbReference type="Gene3D" id="1.10.3720.10">
    <property type="entry name" value="MetI-like"/>
    <property type="match status" value="1"/>
</dbReference>
<dbReference type="PROSITE" id="PS50928">
    <property type="entry name" value="ABC_TM1"/>
    <property type="match status" value="1"/>
</dbReference>
<dbReference type="SUPFAM" id="SSF161098">
    <property type="entry name" value="MetI-like"/>
    <property type="match status" value="1"/>
</dbReference>
<dbReference type="EMBL" id="BAABGQ010000006">
    <property type="protein sequence ID" value="GAA4499838.1"/>
    <property type="molecule type" value="Genomic_DNA"/>
</dbReference>
<dbReference type="PANTHER" id="PTHR43386:SF1">
    <property type="entry name" value="D,D-DIPEPTIDE TRANSPORT SYSTEM PERMEASE PROTEIN DDPC-RELATED"/>
    <property type="match status" value="1"/>
</dbReference>
<feature type="transmembrane region" description="Helical" evidence="7">
    <location>
        <begin position="82"/>
        <end position="107"/>
    </location>
</feature>
<organism evidence="9 10">
    <name type="scientific">Hymenobacter ginsengisoli</name>
    <dbReference type="NCBI Taxonomy" id="1051626"/>
    <lineage>
        <taxon>Bacteria</taxon>
        <taxon>Pseudomonadati</taxon>
        <taxon>Bacteroidota</taxon>
        <taxon>Cytophagia</taxon>
        <taxon>Cytophagales</taxon>
        <taxon>Hymenobacteraceae</taxon>
        <taxon>Hymenobacter</taxon>
    </lineage>
</organism>
<keyword evidence="2 7" id="KW-0813">Transport</keyword>
<feature type="domain" description="ABC transmembrane type-1" evidence="8">
    <location>
        <begin position="142"/>
        <end position="325"/>
    </location>
</feature>
<name>A0ABP8QBH3_9BACT</name>
<protein>
    <recommendedName>
        <fullName evidence="8">ABC transmembrane type-1 domain-containing protein</fullName>
    </recommendedName>
</protein>
<dbReference type="CDD" id="cd06261">
    <property type="entry name" value="TM_PBP2"/>
    <property type="match status" value="1"/>
</dbReference>
<evidence type="ECO:0000256" key="4">
    <source>
        <dbReference type="ARBA" id="ARBA00022692"/>
    </source>
</evidence>
<gene>
    <name evidence="9" type="ORF">GCM10023172_19090</name>
</gene>
<dbReference type="InterPro" id="IPR035906">
    <property type="entry name" value="MetI-like_sf"/>
</dbReference>
<dbReference type="Proteomes" id="UP001501243">
    <property type="component" value="Unassembled WGS sequence"/>
</dbReference>
<dbReference type="Pfam" id="PF00528">
    <property type="entry name" value="BPD_transp_1"/>
    <property type="match status" value="1"/>
</dbReference>
<feature type="transmembrane region" description="Helical" evidence="7">
    <location>
        <begin position="12"/>
        <end position="34"/>
    </location>
</feature>
<dbReference type="RefSeq" id="WP_208131370.1">
    <property type="nucleotide sequence ID" value="NZ_BAABGQ010000006.1"/>
</dbReference>
<keyword evidence="5 7" id="KW-1133">Transmembrane helix</keyword>
<evidence type="ECO:0000256" key="3">
    <source>
        <dbReference type="ARBA" id="ARBA00022475"/>
    </source>
</evidence>
<evidence type="ECO:0000256" key="5">
    <source>
        <dbReference type="ARBA" id="ARBA00022989"/>
    </source>
</evidence>
<feature type="transmembrane region" description="Helical" evidence="7">
    <location>
        <begin position="302"/>
        <end position="321"/>
    </location>
</feature>
<sequence>MKVALFSSRPQFGYWLALAWLALLAGAGLLAPLLPLPYAAANADLQHIATPPEWSAPSAHYLGTDSLGRDVLAGLLAGARRLLVLSLPAVVLATVAGALAGAAAGFWGNRGLRLPVAVAAAALAALWWGLELPLSSMPYWLLGIAIILSLVSWRLYRLAARWLSFALPLDSLVLGIVTLLGAVPRLILLLVLVAGPTPTQAQFLGVLILLAWPDAARLVRGQMLRVRVQPFVEAARASGLHAGRIWWRHALPHACRPLLAFAPLSLASLIALESALAFLGIGQGPDIVSWGSILASMRQDPTTWWVAAGPGVALLATLLALQAVAKARQLEVNN</sequence>
<feature type="transmembrane region" description="Helical" evidence="7">
    <location>
        <begin position="258"/>
        <end position="282"/>
    </location>
</feature>
<feature type="transmembrane region" description="Helical" evidence="7">
    <location>
        <begin position="136"/>
        <end position="156"/>
    </location>
</feature>
<evidence type="ECO:0000256" key="1">
    <source>
        <dbReference type="ARBA" id="ARBA00004651"/>
    </source>
</evidence>
<feature type="transmembrane region" description="Helical" evidence="7">
    <location>
        <begin position="168"/>
        <end position="195"/>
    </location>
</feature>
<keyword evidence="10" id="KW-1185">Reference proteome</keyword>
<evidence type="ECO:0000256" key="6">
    <source>
        <dbReference type="ARBA" id="ARBA00023136"/>
    </source>
</evidence>
<keyword evidence="3" id="KW-1003">Cell membrane</keyword>